<dbReference type="InterPro" id="IPR016204">
    <property type="entry name" value="HDH"/>
</dbReference>
<dbReference type="PROSITE" id="PS01042">
    <property type="entry name" value="HOMOSER_DHGENASE"/>
    <property type="match status" value="1"/>
</dbReference>
<dbReference type="AlphaFoldDB" id="A0A173T6F0"/>
<dbReference type="UniPathway" id="UPA00050">
    <property type="reaction ID" value="UER00063"/>
</dbReference>
<dbReference type="GO" id="GO:0009088">
    <property type="term" value="P:threonine biosynthetic process"/>
    <property type="evidence" value="ECO:0007669"/>
    <property type="project" value="UniProtKB-UniPathway"/>
</dbReference>
<comment type="pathway">
    <text evidence="2 14">Amino-acid biosynthesis; L-methionine biosynthesis via de novo pathway; L-homoserine from L-aspartate: step 3/3.</text>
</comment>
<evidence type="ECO:0000256" key="10">
    <source>
        <dbReference type="ARBA" id="ARBA00023167"/>
    </source>
</evidence>
<evidence type="ECO:0000256" key="3">
    <source>
        <dbReference type="ARBA" id="ARBA00006753"/>
    </source>
</evidence>
<dbReference type="RefSeq" id="WP_008374507.1">
    <property type="nucleotide sequence ID" value="NZ_CP070062.1"/>
</dbReference>
<keyword evidence="7 14" id="KW-0791">Threonine biosynthesis</keyword>
<dbReference type="Gene3D" id="3.30.360.10">
    <property type="entry name" value="Dihydrodipicolinate Reductase, domain 2"/>
    <property type="match status" value="1"/>
</dbReference>
<evidence type="ECO:0000313" key="19">
    <source>
        <dbReference type="Proteomes" id="UP000095727"/>
    </source>
</evidence>
<dbReference type="EMBL" id="CYXR01000012">
    <property type="protein sequence ID" value="CUM97579.1"/>
    <property type="molecule type" value="Genomic_DNA"/>
</dbReference>
<evidence type="ECO:0000256" key="8">
    <source>
        <dbReference type="ARBA" id="ARBA00023002"/>
    </source>
</evidence>
<gene>
    <name evidence="18" type="primary">hom_2</name>
    <name evidence="18" type="ORF">ERS852574_01924</name>
</gene>
<dbReference type="GO" id="GO:0004412">
    <property type="term" value="F:homoserine dehydrogenase activity"/>
    <property type="evidence" value="ECO:0007669"/>
    <property type="project" value="UniProtKB-EC"/>
</dbReference>
<dbReference type="NCBIfam" id="NF004976">
    <property type="entry name" value="PRK06349.1"/>
    <property type="match status" value="1"/>
</dbReference>
<dbReference type="SUPFAM" id="SSF51735">
    <property type="entry name" value="NAD(P)-binding Rossmann-fold domains"/>
    <property type="match status" value="1"/>
</dbReference>
<name>A0A173T6F0_9FIRM</name>
<proteinExistence type="inferred from homology"/>
<evidence type="ECO:0000256" key="1">
    <source>
        <dbReference type="ARBA" id="ARBA00005056"/>
    </source>
</evidence>
<sequence length="405" mass="44248">MKIAVLGYGTVGSGVVEVLDVNQKLIATRAKEEIEVKYVLDLRDFPGDKIQEKIVHDYEIILNDPEIGIVVEVMGGVEPANTFVRKALEAGKSVVTSNKALVAKHGSALLKTAREKNVNFLFEASVGGGIPILRALGSSLTGDEIEEIAGILNGTTNYMMTRMFYEGANYEEVLREAQKNGFAEADPTADVEGQDACRKIAILASIISGKYVDFEEIYTEGITKITTEDMQYAKALGMNIKLLAECKHVDGTLYAGVAPVLLHAEHPLYSVNGVFNAVFVKGNMLGDAMFYGSGAGKLPTASAVVADIVAVVQNQGRDIMNFWSEEKLTLEDRSKTSKKFLVRIRGNEDALKERIGNDFGEVRFVEAGVNGEFGFVTPVMTEGEYEEKAKAYPEILHMIRVEEEV</sequence>
<feature type="binding site" evidence="13">
    <location>
        <position position="184"/>
    </location>
    <ligand>
        <name>L-homoserine</name>
        <dbReference type="ChEBI" id="CHEBI:57476"/>
    </ligand>
</feature>
<protein>
    <recommendedName>
        <fullName evidence="5 14">Homoserine dehydrogenase</fullName>
        <ecNumber evidence="4 14">1.1.1.3</ecNumber>
    </recommendedName>
</protein>
<evidence type="ECO:0000256" key="7">
    <source>
        <dbReference type="ARBA" id="ARBA00022697"/>
    </source>
</evidence>
<dbReference type="PANTHER" id="PTHR43331">
    <property type="entry name" value="HOMOSERINE DEHYDROGENASE"/>
    <property type="match status" value="1"/>
</dbReference>
<evidence type="ECO:0000256" key="11">
    <source>
        <dbReference type="ARBA" id="ARBA00048841"/>
    </source>
</evidence>
<keyword evidence="9" id="KW-0915">Sodium</keyword>
<dbReference type="InterPro" id="IPR001342">
    <property type="entry name" value="HDH_cat"/>
</dbReference>
<reference evidence="18 19" key="1">
    <citation type="submission" date="2015-09" db="EMBL/GenBank/DDBJ databases">
        <authorList>
            <consortium name="Pathogen Informatics"/>
        </authorList>
    </citation>
    <scope>NUCLEOTIDE SEQUENCE [LARGE SCALE GENOMIC DNA]</scope>
    <source>
        <strain evidence="18 19">2789STDY5834962</strain>
    </source>
</reference>
<dbReference type="PIRSF" id="PIRSF000098">
    <property type="entry name" value="Homoser_dehydrog"/>
    <property type="match status" value="1"/>
</dbReference>
<dbReference type="Pfam" id="PF03447">
    <property type="entry name" value="NAD_binding_3"/>
    <property type="match status" value="1"/>
</dbReference>
<dbReference type="InterPro" id="IPR036291">
    <property type="entry name" value="NAD(P)-bd_dom_sf"/>
</dbReference>
<evidence type="ECO:0000256" key="14">
    <source>
        <dbReference type="RuleBase" id="RU000579"/>
    </source>
</evidence>
<dbReference type="Pfam" id="PF00742">
    <property type="entry name" value="Homoserine_dh"/>
    <property type="match status" value="1"/>
</dbReference>
<evidence type="ECO:0000256" key="2">
    <source>
        <dbReference type="ARBA" id="ARBA00005062"/>
    </source>
</evidence>
<evidence type="ECO:0000256" key="15">
    <source>
        <dbReference type="RuleBase" id="RU004171"/>
    </source>
</evidence>
<evidence type="ECO:0000259" key="17">
    <source>
        <dbReference type="Pfam" id="PF03447"/>
    </source>
</evidence>
<evidence type="ECO:0000259" key="16">
    <source>
        <dbReference type="Pfam" id="PF00742"/>
    </source>
</evidence>
<comment type="pathway">
    <text evidence="1 14">Amino-acid biosynthesis; L-threonine biosynthesis; L-threonine from L-aspartate: step 3/5.</text>
</comment>
<feature type="domain" description="Homoserine dehydrogenase catalytic" evidence="16">
    <location>
        <begin position="131"/>
        <end position="309"/>
    </location>
</feature>
<keyword evidence="13 14" id="KW-0521">NADP</keyword>
<feature type="active site" description="Proton donor" evidence="12">
    <location>
        <position position="199"/>
    </location>
</feature>
<dbReference type="InterPro" id="IPR019811">
    <property type="entry name" value="HDH_CS"/>
</dbReference>
<feature type="domain" description="Aspartate/homoserine dehydrogenase NAD-binding" evidence="17">
    <location>
        <begin position="7"/>
        <end position="123"/>
    </location>
</feature>
<evidence type="ECO:0000256" key="13">
    <source>
        <dbReference type="PIRSR" id="PIRSR000098-2"/>
    </source>
</evidence>
<dbReference type="GO" id="GO:0009086">
    <property type="term" value="P:methionine biosynthetic process"/>
    <property type="evidence" value="ECO:0007669"/>
    <property type="project" value="UniProtKB-KW"/>
</dbReference>
<dbReference type="UniPathway" id="UPA00051">
    <property type="reaction ID" value="UER00465"/>
</dbReference>
<dbReference type="Gene3D" id="3.30.70.260">
    <property type="match status" value="1"/>
</dbReference>
<dbReference type="EC" id="1.1.1.3" evidence="4 14"/>
<comment type="similarity">
    <text evidence="3 15">Belongs to the homoserine dehydrogenase family.</text>
</comment>
<keyword evidence="6 14" id="KW-0028">Amino-acid biosynthesis</keyword>
<evidence type="ECO:0000256" key="6">
    <source>
        <dbReference type="ARBA" id="ARBA00022605"/>
    </source>
</evidence>
<comment type="catalytic activity">
    <reaction evidence="11">
        <text>L-homoserine + NADP(+) = L-aspartate 4-semialdehyde + NADPH + H(+)</text>
        <dbReference type="Rhea" id="RHEA:15761"/>
        <dbReference type="ChEBI" id="CHEBI:15378"/>
        <dbReference type="ChEBI" id="CHEBI:57476"/>
        <dbReference type="ChEBI" id="CHEBI:57783"/>
        <dbReference type="ChEBI" id="CHEBI:58349"/>
        <dbReference type="ChEBI" id="CHEBI:537519"/>
        <dbReference type="EC" id="1.1.1.3"/>
    </reaction>
    <physiologicalReaction direction="right-to-left" evidence="11">
        <dbReference type="Rhea" id="RHEA:15763"/>
    </physiologicalReaction>
</comment>
<dbReference type="Gene3D" id="3.40.50.720">
    <property type="entry name" value="NAD(P)-binding Rossmann-like Domain"/>
    <property type="match status" value="1"/>
</dbReference>
<dbReference type="SUPFAM" id="SSF55347">
    <property type="entry name" value="Glyceraldehyde-3-phosphate dehydrogenase-like, C-terminal domain"/>
    <property type="match status" value="1"/>
</dbReference>
<evidence type="ECO:0000256" key="12">
    <source>
        <dbReference type="PIRSR" id="PIRSR000098-1"/>
    </source>
</evidence>
<dbReference type="InterPro" id="IPR005106">
    <property type="entry name" value="Asp/hSer_DH_NAD-bd"/>
</dbReference>
<evidence type="ECO:0000256" key="5">
    <source>
        <dbReference type="ARBA" id="ARBA00013376"/>
    </source>
</evidence>
<organism evidence="18 19">
    <name type="scientific">Coprococcus comes</name>
    <dbReference type="NCBI Taxonomy" id="410072"/>
    <lineage>
        <taxon>Bacteria</taxon>
        <taxon>Bacillati</taxon>
        <taxon>Bacillota</taxon>
        <taxon>Clostridia</taxon>
        <taxon>Lachnospirales</taxon>
        <taxon>Lachnospiraceae</taxon>
        <taxon>Coprococcus</taxon>
    </lineage>
</organism>
<dbReference type="Proteomes" id="UP000095727">
    <property type="component" value="Unassembled WGS sequence"/>
</dbReference>
<evidence type="ECO:0000256" key="9">
    <source>
        <dbReference type="ARBA" id="ARBA00023053"/>
    </source>
</evidence>
<dbReference type="FunFam" id="3.30.360.10:FF:000005">
    <property type="entry name" value="Homoserine dehydrogenase"/>
    <property type="match status" value="1"/>
</dbReference>
<feature type="binding site" evidence="13">
    <location>
        <begin position="6"/>
        <end position="13"/>
    </location>
    <ligand>
        <name>NADP(+)</name>
        <dbReference type="ChEBI" id="CHEBI:58349"/>
    </ligand>
</feature>
<dbReference type="PANTHER" id="PTHR43331:SF1">
    <property type="entry name" value="HOMOSERINE DEHYDROGENASE"/>
    <property type="match status" value="1"/>
</dbReference>
<evidence type="ECO:0000313" key="18">
    <source>
        <dbReference type="EMBL" id="CUM97579.1"/>
    </source>
</evidence>
<dbReference type="GO" id="GO:0050661">
    <property type="term" value="F:NADP binding"/>
    <property type="evidence" value="ECO:0007669"/>
    <property type="project" value="InterPro"/>
</dbReference>
<keyword evidence="10 14" id="KW-0486">Methionine biosynthesis</keyword>
<dbReference type="GeneID" id="92825423"/>
<feature type="binding site" evidence="13">
    <location>
        <position position="99"/>
    </location>
    <ligand>
        <name>NADPH</name>
        <dbReference type="ChEBI" id="CHEBI:57783"/>
    </ligand>
</feature>
<keyword evidence="8 14" id="KW-0560">Oxidoreductase</keyword>
<accession>A0A173T6F0</accession>
<evidence type="ECO:0000256" key="4">
    <source>
        <dbReference type="ARBA" id="ARBA00013213"/>
    </source>
</evidence>